<dbReference type="EMBL" id="JAEHOE010000143">
    <property type="protein sequence ID" value="KAG2484734.1"/>
    <property type="molecule type" value="Genomic_DNA"/>
</dbReference>
<evidence type="ECO:0000256" key="1">
    <source>
        <dbReference type="SAM" id="MobiDB-lite"/>
    </source>
</evidence>
<organism evidence="2 3">
    <name type="scientific">Edaphochlamys debaryana</name>
    <dbReference type="NCBI Taxonomy" id="47281"/>
    <lineage>
        <taxon>Eukaryota</taxon>
        <taxon>Viridiplantae</taxon>
        <taxon>Chlorophyta</taxon>
        <taxon>core chlorophytes</taxon>
        <taxon>Chlorophyceae</taxon>
        <taxon>CS clade</taxon>
        <taxon>Chlamydomonadales</taxon>
        <taxon>Chlamydomonadales incertae sedis</taxon>
        <taxon>Edaphochlamys</taxon>
    </lineage>
</organism>
<sequence>MPQPCQAHGCQPTAEASTAGEPPASPPRSAAGPTPPATPPASIRRPHATRRSSPDTPLSPAAPASPSPAAPAAFAAPTQPIRSPPSGGAFPDLIYSVACSDDATPLAHAVAVRLLLWMLEATPEGAPADTALRPVCLDPSQRTAWSPHPSAAPVVCGRSRSVERGSLIQQAFTPEGEVASVACGDVCRKAITLPLTRRLLQAFGRGRFQKRLAPFLGELVAHVQQRGALARAFGGLEAASRGAVPMLAWNVEEVAEEEGVVAGRRGTTGRALRLVVYTPWEAAGDVAQNLRRIAAGEPLAPTHSAAASTAAAVAAAGSGPACFGPAAIAVGSAAAAAPAAVSSGPAMDRSRVLALARATLAHLFVLWEAGLVEGDWKLQNLVVSWSPAASSCASSSPSAFSSSSSPSSSASSGSEGCSATVRSIDPEGTRPLPHGLIAGRDRLRASGLAAVPVGRALLAAQRRAMALWPLPVGVATRGVRPPEACVEEGLEVDARAGKGCSSSDPAVRAVVKALRRKAKGLGELLMTKLGAGVSYICLASLLYMWAACWLDELEIMEEELKRRAAKGGWAGLGAENAALLRALRGACGPCMRLRPSQRPSLEQVMARLRAIAP</sequence>
<gene>
    <name evidence="2" type="ORF">HYH03_016481</name>
</gene>
<keyword evidence="3" id="KW-1185">Reference proteome</keyword>
<evidence type="ECO:0000313" key="2">
    <source>
        <dbReference type="EMBL" id="KAG2484734.1"/>
    </source>
</evidence>
<dbReference type="AlphaFoldDB" id="A0A836BRF1"/>
<reference evidence="2" key="1">
    <citation type="journal article" date="2020" name="bioRxiv">
        <title>Comparative genomics of Chlamydomonas.</title>
        <authorList>
            <person name="Craig R.J."/>
            <person name="Hasan A.R."/>
            <person name="Ness R.W."/>
            <person name="Keightley P.D."/>
        </authorList>
    </citation>
    <scope>NUCLEOTIDE SEQUENCE</scope>
    <source>
        <strain evidence="2">CCAP 11/70</strain>
    </source>
</reference>
<feature type="compositionally biased region" description="Low complexity" evidence="1">
    <location>
        <begin position="396"/>
        <end position="419"/>
    </location>
</feature>
<accession>A0A836BRF1</accession>
<feature type="region of interest" description="Disordered" evidence="1">
    <location>
        <begin position="1"/>
        <end position="84"/>
    </location>
</feature>
<protein>
    <submittedName>
        <fullName evidence="2">Uncharacterized protein</fullName>
    </submittedName>
</protein>
<dbReference type="Proteomes" id="UP000612055">
    <property type="component" value="Unassembled WGS sequence"/>
</dbReference>
<proteinExistence type="predicted"/>
<name>A0A836BRF1_9CHLO</name>
<comment type="caution">
    <text evidence="2">The sequence shown here is derived from an EMBL/GenBank/DDBJ whole genome shotgun (WGS) entry which is preliminary data.</text>
</comment>
<evidence type="ECO:0000313" key="3">
    <source>
        <dbReference type="Proteomes" id="UP000612055"/>
    </source>
</evidence>
<feature type="region of interest" description="Disordered" evidence="1">
    <location>
        <begin position="396"/>
        <end position="435"/>
    </location>
</feature>
<feature type="compositionally biased region" description="Low complexity" evidence="1">
    <location>
        <begin position="70"/>
        <end position="80"/>
    </location>
</feature>